<dbReference type="CDD" id="cd00180">
    <property type="entry name" value="PKc"/>
    <property type="match status" value="2"/>
</dbReference>
<keyword evidence="8" id="KW-0808">Transferase</keyword>
<sequence>MSPAIIDYAVDDGTGSASQSWLPEVQAIVEGSEGRPRNSSHDPAISAIYGQSDFANVLDRHESSQNQRSRLARFASATWETLFNVNAPFSEWAQIRLSLFPPQSPVTTSVCDDYGINQWHLNNETAEASEDKRQHCPADDNEILLGLAAHREIAITQARNKRFALQAALFKAMVASKDSKRFLPLSKLEQLITTTVVLQELATEFPTLSDSELAECASFVCDSKCSGSVEAKHLKFTPGRRLFALLIMIDQLDSFLHLRAAGLGDIDLPLEATSIEGHLKSTHTSRTFECFGTWSPFKLDAFNDWQWKLLAPYFSTTDDAQEKVQFYVLSPKTVMPWTEEGLTLNEGGQSGVKKVKIHESHHNFKFSQGSNPYFAVKKLHSKDKKQFDREVDALKRFSSRNNSNLIQLLATYHFQEDYCLLFPWADGNLRDFWMKHEPPTDDSLAFGRVMWMAEACYGLASGLLQIHNYQTTDEIKKSKWHLSAKAIAVKAKEASRSPSKLKENPSKRPRFGRHGDLKPENILWFNENKNGDYGILKISDFGLTKFHSRGSISETNARRTAGFSYTYRAPEIDLRSSINQHYDIWTLGCLYLEFVTWFLMGWSEIDRQSEERSKEEAKLGDDDWIPEDTFFKLEKVERFEKAVLKRCVIKVSQWVSYSLVCCNEYSTPWQDSEQAPGTDREVDPWLDIVHMKNGLENWKEQLAKMVAHADELNTTKFSHDVSQDPTTQAFHSLMRDNGRRIKERLQDIIHEYDEKIRDCNRNLDGMTLANQVMRGDAVLPTEAIGLSTDVSPMPQWRRTQPDGTEVDIPDTDKEEATALRKLDRSPSWRENEDLASAIQPEHRPKTPSDGRTEINDHGDTAQLNQESSKNEEQIPSPSQDDVSHIGSGLEDHRPVTTNPLLEVSDSGSEDEDELWDSIYDKLIEPPPEDGRKFLPLDDLRQIMVKPRVLRALKKLKGIDQSTRFTYANKVCDTTKYGSMQRTTRHKIFAILVHIEHIDALPRVIEERIHDIHLPFTLETSPRWHLTYTITDDDTDTKRTVVFEGSRRWTKAKMNAFLEKQWLLMAPFFDMKAPKPLFYPLEAKVVLPFITQKEKLDDAYGGHSTVSRVMIHQAHHNCIYGPEAFFAIKKLHSCDQEVFEREHHAMKKFNKKDHRHLIKLLATYRHQDHWYFVFPWANGNLMEFWQRYPSPGPDRCLIIWIAEQSAGIASGLELIQHPPKDISLTDDARDFGRHGDLKPENILWFEGGEANENSISNGILKITDFGLTRYHHRSSRYVNAQDTKFSLTYKAPEAEVVEEVSQAYDIWTLGCLLLEFVTWYLKGHQGVDDFSNSRAHSDVQGDEIPLDTFYNIVWKGGVKTAVLKPAVIEWIQVLHQDANCSSYIHGMLTYIRHHLIRIDPKRRDKITDVVKRLRHMAEHCKNSSSYAVDSCAKPPKKSDTMDSNRSDLTTSDYGCTKSCDNHTVHCDSIRLAQFTNGMNDCVPLQEIRSTAISRAASETHEMRDETEENGVEHRDAEMYNGFGHVLLNEDSMPDPNHTFGTLSEEPMLNYGWSGQAEMLDPIGEETEEKSKRRSDELDDETGTPDNHLAELQLLKDAFLKDQLTSAEDWETWLQCVDSHIMDNDTRTLNLILFRRTSKTFSECPPEIHYLPVSESTFQKITQTFHTHRSIGRMINRGDSEFLHCIEVDDDIEPKRLVYNYRTSAIFPEDVAVSVTHDPSHRSTTAIFFGLRKSQEDMLLKRMSNSLEDFCHPLSLIGAACELERDRWIKNEVRPIETRYMEKNDQWSMASSDNLASDPEGETMEDALSLRFKSSSLLTSLTAARRQLSRIGDYLREMRNDSEMLSFLSGDDGRQDKETLVSSDAIDLSKQQAHTAARLQHRLNQISDEFEMKIDGCKASMEDMMATTQVVMSRIARHDTLTNTAISVATRRDNSQMRSIAFVTMIFLPLTSIATIFSMNVFNWQAKDGENLINVHFWLYLAVAGASTILTV</sequence>
<dbReference type="InterPro" id="IPR000719">
    <property type="entry name" value="Prot_kinase_dom"/>
</dbReference>
<dbReference type="Gene3D" id="1.10.510.10">
    <property type="entry name" value="Transferase(Phosphotransferase) domain 1"/>
    <property type="match status" value="3"/>
</dbReference>
<feature type="compositionally biased region" description="Basic and acidic residues" evidence="5">
    <location>
        <begin position="810"/>
        <end position="832"/>
    </location>
</feature>
<dbReference type="GO" id="GO:0004674">
    <property type="term" value="F:protein serine/threonine kinase activity"/>
    <property type="evidence" value="ECO:0007669"/>
    <property type="project" value="TreeGrafter"/>
</dbReference>
<evidence type="ECO:0000256" key="5">
    <source>
        <dbReference type="SAM" id="MobiDB-lite"/>
    </source>
</evidence>
<keyword evidence="3 6" id="KW-1133">Transmembrane helix</keyword>
<dbReference type="SUPFAM" id="SSF56112">
    <property type="entry name" value="Protein kinase-like (PK-like)"/>
    <property type="match status" value="2"/>
</dbReference>
<dbReference type="PANTHER" id="PTHR24359:SF37">
    <property type="entry name" value="PROTEIN KINASE DOMAIN-CONTAINING PROTEIN"/>
    <property type="match status" value="1"/>
</dbReference>
<feature type="region of interest" description="Disordered" evidence="5">
    <location>
        <begin position="1563"/>
        <end position="1583"/>
    </location>
</feature>
<feature type="transmembrane region" description="Helical" evidence="6">
    <location>
        <begin position="1971"/>
        <end position="1989"/>
    </location>
</feature>
<dbReference type="Proteomes" id="UP000434172">
    <property type="component" value="Unassembled WGS sequence"/>
</dbReference>
<evidence type="ECO:0000256" key="2">
    <source>
        <dbReference type="ARBA" id="ARBA00022692"/>
    </source>
</evidence>
<keyword evidence="8" id="KW-0418">Kinase</keyword>
<accession>A0A8H3WMK2</accession>
<feature type="region of interest" description="Disordered" evidence="5">
    <location>
        <begin position="493"/>
        <end position="514"/>
    </location>
</feature>
<dbReference type="PANTHER" id="PTHR24359">
    <property type="entry name" value="SERINE/THREONINE-PROTEIN KINASE SBK1"/>
    <property type="match status" value="1"/>
</dbReference>
<feature type="compositionally biased region" description="Basic and acidic residues" evidence="5">
    <location>
        <begin position="840"/>
        <end position="859"/>
    </location>
</feature>
<evidence type="ECO:0000313" key="8">
    <source>
        <dbReference type="EMBL" id="KAF0328581.1"/>
    </source>
</evidence>
<evidence type="ECO:0000256" key="1">
    <source>
        <dbReference type="ARBA" id="ARBA00004141"/>
    </source>
</evidence>
<keyword evidence="4 6" id="KW-0472">Membrane</keyword>
<dbReference type="EMBL" id="WOWK01000016">
    <property type="protein sequence ID" value="KAF0328581.1"/>
    <property type="molecule type" value="Genomic_DNA"/>
</dbReference>
<organism evidence="8 9">
    <name type="scientific">Colletotrichum asianum</name>
    <dbReference type="NCBI Taxonomy" id="702518"/>
    <lineage>
        <taxon>Eukaryota</taxon>
        <taxon>Fungi</taxon>
        <taxon>Dikarya</taxon>
        <taxon>Ascomycota</taxon>
        <taxon>Pezizomycotina</taxon>
        <taxon>Sordariomycetes</taxon>
        <taxon>Hypocreomycetidae</taxon>
        <taxon>Glomerellales</taxon>
        <taxon>Glomerellaceae</taxon>
        <taxon>Colletotrichum</taxon>
        <taxon>Colletotrichum gloeosporioides species complex</taxon>
    </lineage>
</organism>
<dbReference type="InterPro" id="IPR011009">
    <property type="entry name" value="Kinase-like_dom_sf"/>
</dbReference>
<keyword evidence="9" id="KW-1185">Reference proteome</keyword>
<evidence type="ECO:0000256" key="3">
    <source>
        <dbReference type="ARBA" id="ARBA00022989"/>
    </source>
</evidence>
<keyword evidence="2 6" id="KW-0812">Transmembrane</keyword>
<name>A0A8H3WMK2_9PEZI</name>
<evidence type="ECO:0000313" key="9">
    <source>
        <dbReference type="Proteomes" id="UP000434172"/>
    </source>
</evidence>
<dbReference type="SMART" id="SM00220">
    <property type="entry name" value="S_TKc"/>
    <property type="match status" value="1"/>
</dbReference>
<evidence type="ECO:0000256" key="4">
    <source>
        <dbReference type="ARBA" id="ARBA00023136"/>
    </source>
</evidence>
<dbReference type="Gene3D" id="1.20.58.340">
    <property type="entry name" value="Magnesium transport protein CorA, transmembrane region"/>
    <property type="match status" value="1"/>
</dbReference>
<dbReference type="PROSITE" id="PS50011">
    <property type="entry name" value="PROTEIN_KINASE_DOM"/>
    <property type="match status" value="2"/>
</dbReference>
<feature type="domain" description="Protein kinase" evidence="7">
    <location>
        <begin position="1091"/>
        <end position="1417"/>
    </location>
</feature>
<comment type="subcellular location">
    <subcellularLocation>
        <location evidence="1">Membrane</location>
        <topology evidence="1">Multi-pass membrane protein</topology>
    </subcellularLocation>
</comment>
<proteinExistence type="predicted"/>
<dbReference type="InterPro" id="IPR045863">
    <property type="entry name" value="CorA_TM1_TM2"/>
</dbReference>
<feature type="non-terminal residue" evidence="8">
    <location>
        <position position="1"/>
    </location>
</feature>
<protein>
    <submittedName>
        <fullName evidence="8">Protein kinase domain-containing protein</fullName>
    </submittedName>
</protein>
<feature type="compositionally biased region" description="Basic and acidic residues" evidence="5">
    <location>
        <begin position="1435"/>
        <end position="1444"/>
    </location>
</feature>
<feature type="compositionally biased region" description="Polar residues" evidence="5">
    <location>
        <begin position="861"/>
        <end position="880"/>
    </location>
</feature>
<feature type="compositionally biased region" description="Basic and acidic residues" evidence="5">
    <location>
        <begin position="493"/>
        <end position="506"/>
    </location>
</feature>
<dbReference type="GO" id="GO:0005524">
    <property type="term" value="F:ATP binding"/>
    <property type="evidence" value="ECO:0007669"/>
    <property type="project" value="InterPro"/>
</dbReference>
<dbReference type="GO" id="GO:0016020">
    <property type="term" value="C:membrane"/>
    <property type="evidence" value="ECO:0007669"/>
    <property type="project" value="UniProtKB-SubCell"/>
</dbReference>
<dbReference type="Pfam" id="PF00069">
    <property type="entry name" value="Pkinase"/>
    <property type="match status" value="2"/>
</dbReference>
<reference evidence="8 9" key="1">
    <citation type="submission" date="2019-12" db="EMBL/GenBank/DDBJ databases">
        <title>A genome sequence resource for the geographically widespread anthracnose pathogen Colletotrichum asianum.</title>
        <authorList>
            <person name="Meng Y."/>
        </authorList>
    </citation>
    <scope>NUCLEOTIDE SEQUENCE [LARGE SCALE GENOMIC DNA]</scope>
    <source>
        <strain evidence="8 9">ICMP 18580</strain>
    </source>
</reference>
<feature type="domain" description="Protein kinase" evidence="7">
    <location>
        <begin position="338"/>
        <end position="734"/>
    </location>
</feature>
<gene>
    <name evidence="8" type="ORF">GQ607_003993</name>
</gene>
<feature type="region of interest" description="Disordered" evidence="5">
    <location>
        <begin position="785"/>
        <end position="911"/>
    </location>
</feature>
<evidence type="ECO:0000259" key="7">
    <source>
        <dbReference type="PROSITE" id="PS50011"/>
    </source>
</evidence>
<feature type="transmembrane region" description="Helical" evidence="6">
    <location>
        <begin position="1938"/>
        <end position="1959"/>
    </location>
</feature>
<feature type="region of interest" description="Disordered" evidence="5">
    <location>
        <begin position="1425"/>
        <end position="1446"/>
    </location>
</feature>
<comment type="caution">
    <text evidence="8">The sequence shown here is derived from an EMBL/GenBank/DDBJ whole genome shotgun (WGS) entry which is preliminary data.</text>
</comment>
<dbReference type="OrthoDB" id="1046782at2759"/>
<evidence type="ECO:0000256" key="6">
    <source>
        <dbReference type="SAM" id="Phobius"/>
    </source>
</evidence>
<dbReference type="SUPFAM" id="SSF144083">
    <property type="entry name" value="Magnesium transport protein CorA, transmembrane region"/>
    <property type="match status" value="1"/>
</dbReference>